<dbReference type="OrthoDB" id="10513808at2759"/>
<evidence type="ECO:0000313" key="1">
    <source>
        <dbReference type="EMBL" id="PBK92055.1"/>
    </source>
</evidence>
<dbReference type="AlphaFoldDB" id="A0A2H3D9Y0"/>
<proteinExistence type="predicted"/>
<reference evidence="2" key="1">
    <citation type="journal article" date="2017" name="Nat. Ecol. Evol.">
        <title>Genome expansion and lineage-specific genetic innovations in the forest pathogenic fungi Armillaria.</title>
        <authorList>
            <person name="Sipos G."/>
            <person name="Prasanna A.N."/>
            <person name="Walter M.C."/>
            <person name="O'Connor E."/>
            <person name="Balint B."/>
            <person name="Krizsan K."/>
            <person name="Kiss B."/>
            <person name="Hess J."/>
            <person name="Varga T."/>
            <person name="Slot J."/>
            <person name="Riley R."/>
            <person name="Boka B."/>
            <person name="Rigling D."/>
            <person name="Barry K."/>
            <person name="Lee J."/>
            <person name="Mihaltcheva S."/>
            <person name="LaButti K."/>
            <person name="Lipzen A."/>
            <person name="Waldron R."/>
            <person name="Moloney N.M."/>
            <person name="Sperisen C."/>
            <person name="Kredics L."/>
            <person name="Vagvoelgyi C."/>
            <person name="Patrignani A."/>
            <person name="Fitzpatrick D."/>
            <person name="Nagy I."/>
            <person name="Doyle S."/>
            <person name="Anderson J.B."/>
            <person name="Grigoriev I.V."/>
            <person name="Gueldener U."/>
            <person name="Muensterkoetter M."/>
            <person name="Nagy L.G."/>
        </authorList>
    </citation>
    <scope>NUCLEOTIDE SEQUENCE [LARGE SCALE GENOMIC DNA]</scope>
    <source>
        <strain evidence="2">Ar21-2</strain>
    </source>
</reference>
<gene>
    <name evidence="1" type="ORF">ARMGADRAFT_1063944</name>
</gene>
<dbReference type="EMBL" id="KZ293660">
    <property type="protein sequence ID" value="PBK92055.1"/>
    <property type="molecule type" value="Genomic_DNA"/>
</dbReference>
<protein>
    <submittedName>
        <fullName evidence="1">Uncharacterized protein</fullName>
    </submittedName>
</protein>
<keyword evidence="2" id="KW-1185">Reference proteome</keyword>
<sequence length="251" mass="27380">MCGKHPVISTNLVGSHANLGRRVRESAARIRNRLLNGNAPSLNLKLKLLHLNWRYTLLGQGPRGNTPNTFGPKSGLSRFATSHGSKVHAYPLAKHNPGPLDALGPKSRSPVAMSICPLNHSPIENQIGWFTCRLYQAQDYELHAPLNEPISYIGKPCRWFDPSFTLAYAGGAVFPTWHKSDFCKGKYSDFTPSGARGNFTGHLFALSVLIKAVLLEGGIATASHCVDRLHENLKAGAGNKQQGILLPRESN</sequence>
<evidence type="ECO:0000313" key="2">
    <source>
        <dbReference type="Proteomes" id="UP000217790"/>
    </source>
</evidence>
<name>A0A2H3D9Y0_ARMGA</name>
<organism evidence="1 2">
    <name type="scientific">Armillaria gallica</name>
    <name type="common">Bulbous honey fungus</name>
    <name type="synonym">Armillaria bulbosa</name>
    <dbReference type="NCBI Taxonomy" id="47427"/>
    <lineage>
        <taxon>Eukaryota</taxon>
        <taxon>Fungi</taxon>
        <taxon>Dikarya</taxon>
        <taxon>Basidiomycota</taxon>
        <taxon>Agaricomycotina</taxon>
        <taxon>Agaricomycetes</taxon>
        <taxon>Agaricomycetidae</taxon>
        <taxon>Agaricales</taxon>
        <taxon>Marasmiineae</taxon>
        <taxon>Physalacriaceae</taxon>
        <taxon>Armillaria</taxon>
    </lineage>
</organism>
<accession>A0A2H3D9Y0</accession>
<dbReference type="Proteomes" id="UP000217790">
    <property type="component" value="Unassembled WGS sequence"/>
</dbReference>
<dbReference type="InParanoid" id="A0A2H3D9Y0"/>